<evidence type="ECO:0000256" key="1">
    <source>
        <dbReference type="SAM" id="SignalP"/>
    </source>
</evidence>
<dbReference type="AlphaFoldDB" id="A0A450VKU1"/>
<evidence type="ECO:0008006" key="5">
    <source>
        <dbReference type="Google" id="ProtNLM"/>
    </source>
</evidence>
<sequence length="164" mass="18003">MSKQRIVTLITIVIFSFLGMSSVNAEQFQVGTEWTLVYSHDQYGNPVDGDISTLVEAAKGGADVKVGTPSGDTTSFFTCEFVWVKDGLVVCQNTSHISIGGLEGSSFGFQDNAYHWFVMVNTEGKRDMSRWSVGAHTDRGHTQDTTGMEWYIRENNLVVGPPAP</sequence>
<keyword evidence="1" id="KW-0732">Signal</keyword>
<name>A0A450VKU1_9GAMM</name>
<evidence type="ECO:0000313" key="3">
    <source>
        <dbReference type="EMBL" id="VFK02344.1"/>
    </source>
</evidence>
<organism evidence="4">
    <name type="scientific">Candidatus Kentrum eta</name>
    <dbReference type="NCBI Taxonomy" id="2126337"/>
    <lineage>
        <taxon>Bacteria</taxon>
        <taxon>Pseudomonadati</taxon>
        <taxon>Pseudomonadota</taxon>
        <taxon>Gammaproteobacteria</taxon>
        <taxon>Candidatus Kentrum</taxon>
    </lineage>
</organism>
<feature type="chain" id="PRO_5036113446" description="Avidin family protein" evidence="1">
    <location>
        <begin position="26"/>
        <end position="164"/>
    </location>
</feature>
<protein>
    <recommendedName>
        <fullName evidence="5">Avidin family protein</fullName>
    </recommendedName>
</protein>
<accession>A0A450VKU1</accession>
<feature type="signal peptide" evidence="1">
    <location>
        <begin position="1"/>
        <end position="25"/>
    </location>
</feature>
<dbReference type="EMBL" id="CAADFI010000265">
    <property type="protein sequence ID" value="VFK02184.1"/>
    <property type="molecule type" value="Genomic_DNA"/>
</dbReference>
<dbReference type="EMBL" id="CAADFJ010000268">
    <property type="protein sequence ID" value="VFK05408.1"/>
    <property type="molecule type" value="Genomic_DNA"/>
</dbReference>
<evidence type="ECO:0000313" key="4">
    <source>
        <dbReference type="EMBL" id="VFK05408.1"/>
    </source>
</evidence>
<dbReference type="EMBL" id="CAADFG010000266">
    <property type="protein sequence ID" value="VFK02344.1"/>
    <property type="molecule type" value="Genomic_DNA"/>
</dbReference>
<gene>
    <name evidence="3" type="ORF">BECKH772A_GA0070896_102663</name>
    <name evidence="2" type="ORF">BECKH772B_GA0070898_102653</name>
    <name evidence="4" type="ORF">BECKH772C_GA0070978_102683</name>
</gene>
<proteinExistence type="predicted"/>
<evidence type="ECO:0000313" key="2">
    <source>
        <dbReference type="EMBL" id="VFK02184.1"/>
    </source>
</evidence>
<reference evidence="4" key="1">
    <citation type="submission" date="2019-02" db="EMBL/GenBank/DDBJ databases">
        <authorList>
            <person name="Gruber-Vodicka R. H."/>
            <person name="Seah K. B. B."/>
        </authorList>
    </citation>
    <scope>NUCLEOTIDE SEQUENCE</scope>
    <source>
        <strain evidence="4">BECK_SA2B12</strain>
        <strain evidence="3">BECK_SA2B15</strain>
        <strain evidence="2">BECK_SA2B20</strain>
    </source>
</reference>